<dbReference type="EMBL" id="JPVP01000060">
    <property type="protein sequence ID" value="KGR82200.1"/>
    <property type="molecule type" value="Genomic_DNA"/>
</dbReference>
<dbReference type="OrthoDB" id="7365228at2"/>
<dbReference type="PANTHER" id="PTHR43800:SF1">
    <property type="entry name" value="PEPTIDYL-LYSINE N-ACETYLTRANSFERASE YJAB"/>
    <property type="match status" value="1"/>
</dbReference>
<evidence type="ECO:0000313" key="5">
    <source>
        <dbReference type="Proteomes" id="UP000030437"/>
    </source>
</evidence>
<organism evidence="4 5">
    <name type="scientific">Lysinibacillus odysseyi 34hs-1 = NBRC 100172</name>
    <dbReference type="NCBI Taxonomy" id="1220589"/>
    <lineage>
        <taxon>Bacteria</taxon>
        <taxon>Bacillati</taxon>
        <taxon>Bacillota</taxon>
        <taxon>Bacilli</taxon>
        <taxon>Bacillales</taxon>
        <taxon>Bacillaceae</taxon>
        <taxon>Lysinibacillus</taxon>
    </lineage>
</organism>
<dbReference type="Pfam" id="PF00583">
    <property type="entry name" value="Acetyltransf_1"/>
    <property type="match status" value="1"/>
</dbReference>
<dbReference type="PROSITE" id="PS51186">
    <property type="entry name" value="GNAT"/>
    <property type="match status" value="1"/>
</dbReference>
<keyword evidence="5" id="KW-1185">Reference proteome</keyword>
<comment type="caution">
    <text evidence="4">The sequence shown here is derived from an EMBL/GenBank/DDBJ whole genome shotgun (WGS) entry which is preliminary data.</text>
</comment>
<dbReference type="InterPro" id="IPR000182">
    <property type="entry name" value="GNAT_dom"/>
</dbReference>
<dbReference type="eggNOG" id="COG0454">
    <property type="taxonomic scope" value="Bacteria"/>
</dbReference>
<dbReference type="Proteomes" id="UP000030437">
    <property type="component" value="Unassembled WGS sequence"/>
</dbReference>
<evidence type="ECO:0000313" key="4">
    <source>
        <dbReference type="EMBL" id="KGR82200.1"/>
    </source>
</evidence>
<dbReference type="AlphaFoldDB" id="A0A0A3IFG2"/>
<name>A0A0A3IFG2_9BACI</name>
<proteinExistence type="predicted"/>
<evidence type="ECO:0000256" key="1">
    <source>
        <dbReference type="ARBA" id="ARBA00022679"/>
    </source>
</evidence>
<protein>
    <recommendedName>
        <fullName evidence="3">N-acetyltransferase domain-containing protein</fullName>
    </recommendedName>
</protein>
<dbReference type="GO" id="GO:0016747">
    <property type="term" value="F:acyltransferase activity, transferring groups other than amino-acyl groups"/>
    <property type="evidence" value="ECO:0007669"/>
    <property type="project" value="InterPro"/>
</dbReference>
<sequence length="158" mass="17779">MQIIRIEEKQADTVNRFFIEQWGSSEMVVSSGVYNCAALDGFAALDEKGEIIGLITFDRKETEVEIISLDSLLEGQGIGSMLLERTEQLAQAENIKQITLLTTNDNLNALKFYQKRGYRLCLIFPNAVTDARKVKPSIPLIGEYGIPLQDELQLVKRL</sequence>
<dbReference type="Gene3D" id="3.40.630.30">
    <property type="match status" value="1"/>
</dbReference>
<keyword evidence="1" id="KW-0808">Transferase</keyword>
<dbReference type="PANTHER" id="PTHR43800">
    <property type="entry name" value="PEPTIDYL-LYSINE N-ACETYLTRANSFERASE YJAB"/>
    <property type="match status" value="1"/>
</dbReference>
<gene>
    <name evidence="4" type="ORF">CD32_23260</name>
</gene>
<accession>A0A0A3IFG2</accession>
<dbReference type="InterPro" id="IPR016181">
    <property type="entry name" value="Acyl_CoA_acyltransferase"/>
</dbReference>
<feature type="domain" description="N-acetyltransferase" evidence="3">
    <location>
        <begin position="1"/>
        <end position="141"/>
    </location>
</feature>
<evidence type="ECO:0000256" key="2">
    <source>
        <dbReference type="ARBA" id="ARBA00023315"/>
    </source>
</evidence>
<dbReference type="SUPFAM" id="SSF55729">
    <property type="entry name" value="Acyl-CoA N-acyltransferases (Nat)"/>
    <property type="match status" value="1"/>
</dbReference>
<keyword evidence="2" id="KW-0012">Acyltransferase</keyword>
<evidence type="ECO:0000259" key="3">
    <source>
        <dbReference type="PROSITE" id="PS51186"/>
    </source>
</evidence>
<reference evidence="4 5" key="1">
    <citation type="submission" date="2014-02" db="EMBL/GenBank/DDBJ databases">
        <title>Draft genome sequence of Lysinibacillus odysseyi NBRC 100172.</title>
        <authorList>
            <person name="Zhang F."/>
            <person name="Wang G."/>
            <person name="Zhang L."/>
        </authorList>
    </citation>
    <scope>NUCLEOTIDE SEQUENCE [LARGE SCALE GENOMIC DNA]</scope>
    <source>
        <strain evidence="4 5">NBRC 100172</strain>
    </source>
</reference>
<dbReference type="CDD" id="cd04301">
    <property type="entry name" value="NAT_SF"/>
    <property type="match status" value="1"/>
</dbReference>
<dbReference type="RefSeq" id="WP_036159467.1">
    <property type="nucleotide sequence ID" value="NZ_AVCX01000001.1"/>
</dbReference>